<gene>
    <name evidence="2" type="ORF">BOKJ2_LOCUS8248</name>
</gene>
<sequence>MGNSENKLIITILTYRARVHVAKAQAMPTEAPRKSTSTIQNTTGRTNPTSAGVEDLAEGGVAPKSQYQKRDEAL</sequence>
<name>A0A811KTA8_9BILA</name>
<evidence type="ECO:0000256" key="1">
    <source>
        <dbReference type="SAM" id="MobiDB-lite"/>
    </source>
</evidence>
<dbReference type="EMBL" id="CAJFDH010000004">
    <property type="protein sequence ID" value="CAD5219046.1"/>
    <property type="molecule type" value="Genomic_DNA"/>
</dbReference>
<dbReference type="AlphaFoldDB" id="A0A811KTA8"/>
<organism evidence="2 3">
    <name type="scientific">Bursaphelenchus okinawaensis</name>
    <dbReference type="NCBI Taxonomy" id="465554"/>
    <lineage>
        <taxon>Eukaryota</taxon>
        <taxon>Metazoa</taxon>
        <taxon>Ecdysozoa</taxon>
        <taxon>Nematoda</taxon>
        <taxon>Chromadorea</taxon>
        <taxon>Rhabditida</taxon>
        <taxon>Tylenchina</taxon>
        <taxon>Tylenchomorpha</taxon>
        <taxon>Aphelenchoidea</taxon>
        <taxon>Aphelenchoididae</taxon>
        <taxon>Bursaphelenchus</taxon>
    </lineage>
</organism>
<dbReference type="Proteomes" id="UP000783686">
    <property type="component" value="Unassembled WGS sequence"/>
</dbReference>
<evidence type="ECO:0000313" key="3">
    <source>
        <dbReference type="Proteomes" id="UP000614601"/>
    </source>
</evidence>
<accession>A0A811KTA8</accession>
<protein>
    <submittedName>
        <fullName evidence="2">Uncharacterized protein</fullName>
    </submittedName>
</protein>
<feature type="compositionally biased region" description="Polar residues" evidence="1">
    <location>
        <begin position="34"/>
        <end position="50"/>
    </location>
</feature>
<dbReference type="EMBL" id="CAJFCW020000004">
    <property type="protein sequence ID" value="CAG9112303.1"/>
    <property type="molecule type" value="Genomic_DNA"/>
</dbReference>
<reference evidence="2" key="1">
    <citation type="submission" date="2020-09" db="EMBL/GenBank/DDBJ databases">
        <authorList>
            <person name="Kikuchi T."/>
        </authorList>
    </citation>
    <scope>NUCLEOTIDE SEQUENCE</scope>
    <source>
        <strain evidence="2">SH1</strain>
    </source>
</reference>
<feature type="region of interest" description="Disordered" evidence="1">
    <location>
        <begin position="24"/>
        <end position="74"/>
    </location>
</feature>
<proteinExistence type="predicted"/>
<comment type="caution">
    <text evidence="2">The sequence shown here is derived from an EMBL/GenBank/DDBJ whole genome shotgun (WGS) entry which is preliminary data.</text>
</comment>
<dbReference type="Proteomes" id="UP000614601">
    <property type="component" value="Unassembled WGS sequence"/>
</dbReference>
<keyword evidence="3" id="KW-1185">Reference proteome</keyword>
<evidence type="ECO:0000313" key="2">
    <source>
        <dbReference type="EMBL" id="CAD5219046.1"/>
    </source>
</evidence>